<evidence type="ECO:0000256" key="6">
    <source>
        <dbReference type="ARBA" id="ARBA00023163"/>
    </source>
</evidence>
<dbReference type="Gramene" id="Ma06_t01680.1">
    <property type="protein sequence ID" value="Ma06_p01680.1"/>
    <property type="gene ID" value="Ma06_g01680"/>
</dbReference>
<dbReference type="EMBL" id="HG996471">
    <property type="protein sequence ID" value="CAG1844990.1"/>
    <property type="molecule type" value="Genomic_DNA"/>
</dbReference>
<evidence type="ECO:0000256" key="7">
    <source>
        <dbReference type="SAM" id="MobiDB-lite"/>
    </source>
</evidence>
<feature type="compositionally biased region" description="Low complexity" evidence="7">
    <location>
        <begin position="57"/>
        <end position="79"/>
    </location>
</feature>
<keyword evidence="2" id="KW-0677">Repeat</keyword>
<evidence type="ECO:0000256" key="5">
    <source>
        <dbReference type="ARBA" id="ARBA00023015"/>
    </source>
</evidence>
<keyword evidence="11" id="KW-1185">Reference proteome</keyword>
<reference evidence="9" key="1">
    <citation type="submission" date="2021-03" db="EMBL/GenBank/DDBJ databases">
        <authorList>
            <consortium name="Genoscope - CEA"/>
            <person name="William W."/>
        </authorList>
    </citation>
    <scope>NUCLEOTIDE SEQUENCE</scope>
    <source>
        <strain evidence="9">Doubled-haploid Pahang</strain>
    </source>
</reference>
<protein>
    <submittedName>
        <fullName evidence="9">(wild Malaysian banana) hypothetical protein</fullName>
    </submittedName>
</protein>
<gene>
    <name evidence="9" type="ORF">GSMUA_147850.1</name>
</gene>
<keyword evidence="5" id="KW-0805">Transcription regulation</keyword>
<dbReference type="InterPro" id="IPR044653">
    <property type="entry name" value="AZF1/2/3-like"/>
</dbReference>
<organism evidence="10 11">
    <name type="scientific">Musa acuminata subsp. malaccensis</name>
    <name type="common">Wild banana</name>
    <name type="synonym">Musa malaccensis</name>
    <dbReference type="NCBI Taxonomy" id="214687"/>
    <lineage>
        <taxon>Eukaryota</taxon>
        <taxon>Viridiplantae</taxon>
        <taxon>Streptophyta</taxon>
        <taxon>Embryophyta</taxon>
        <taxon>Tracheophyta</taxon>
        <taxon>Spermatophyta</taxon>
        <taxon>Magnoliopsida</taxon>
        <taxon>Liliopsida</taxon>
        <taxon>Zingiberales</taxon>
        <taxon>Musaceae</taxon>
        <taxon>Musa</taxon>
    </lineage>
</organism>
<dbReference type="Proteomes" id="UP000012960">
    <property type="component" value="Unplaced"/>
</dbReference>
<dbReference type="InParanoid" id="A0A804JBJ6"/>
<keyword evidence="4" id="KW-0862">Zinc</keyword>
<evidence type="ECO:0000259" key="8">
    <source>
        <dbReference type="Pfam" id="PF13912"/>
    </source>
</evidence>
<name>A0A804JBJ6_MUSAM</name>
<sequence>MVKDIALLNGPGTHRLPLLTSDSAPPAKLEYRPSVCGEAFGSYQALGGHKASHRKPSSSVEEASASGSFTTSASASTAASGGGRVHRCSLGVPEDVSVGASAGWHKRCHNDGSVGSGTTPAAMTSSEGARSRHMPFYLNVPASPDSEFDDVKRWVAAAVKEEEEVQSPLAFKKQRPVVPHERVNSSSQC</sequence>
<evidence type="ECO:0000256" key="4">
    <source>
        <dbReference type="ARBA" id="ARBA00022833"/>
    </source>
</evidence>
<evidence type="ECO:0000313" key="11">
    <source>
        <dbReference type="Proteomes" id="UP000012960"/>
    </source>
</evidence>
<evidence type="ECO:0000313" key="10">
    <source>
        <dbReference type="EnsemblPlants" id="Ma06_p01680.1"/>
    </source>
</evidence>
<keyword evidence="6" id="KW-0804">Transcription</keyword>
<feature type="domain" description="C2H2-type" evidence="8">
    <location>
        <begin position="34"/>
        <end position="56"/>
    </location>
</feature>
<proteinExistence type="predicted"/>
<dbReference type="AlphaFoldDB" id="A0A804JBJ6"/>
<accession>A0A804JBJ6</accession>
<evidence type="ECO:0000256" key="2">
    <source>
        <dbReference type="ARBA" id="ARBA00022737"/>
    </source>
</evidence>
<reference evidence="10" key="2">
    <citation type="submission" date="2021-05" db="UniProtKB">
        <authorList>
            <consortium name="EnsemblPlants"/>
        </authorList>
    </citation>
    <scope>IDENTIFICATION</scope>
    <source>
        <strain evidence="10">subsp. malaccensis</strain>
    </source>
</reference>
<dbReference type="GO" id="GO:0008270">
    <property type="term" value="F:zinc ion binding"/>
    <property type="evidence" value="ECO:0007669"/>
    <property type="project" value="UniProtKB-KW"/>
</dbReference>
<dbReference type="InterPro" id="IPR013087">
    <property type="entry name" value="Znf_C2H2_type"/>
</dbReference>
<feature type="region of interest" description="Disordered" evidence="7">
    <location>
        <begin position="165"/>
        <end position="189"/>
    </location>
</feature>
<dbReference type="Pfam" id="PF13912">
    <property type="entry name" value="zf-C2H2_6"/>
    <property type="match status" value="1"/>
</dbReference>
<dbReference type="EnsemblPlants" id="Ma06_t01680.1">
    <property type="protein sequence ID" value="Ma06_p01680.1"/>
    <property type="gene ID" value="Ma06_g01680"/>
</dbReference>
<evidence type="ECO:0000256" key="3">
    <source>
        <dbReference type="ARBA" id="ARBA00022771"/>
    </source>
</evidence>
<keyword evidence="3" id="KW-0863">Zinc-finger</keyword>
<dbReference type="GO" id="GO:0003700">
    <property type="term" value="F:DNA-binding transcription factor activity"/>
    <property type="evidence" value="ECO:0007669"/>
    <property type="project" value="InterPro"/>
</dbReference>
<evidence type="ECO:0000256" key="1">
    <source>
        <dbReference type="ARBA" id="ARBA00022723"/>
    </source>
</evidence>
<evidence type="ECO:0000313" key="9">
    <source>
        <dbReference type="EMBL" id="CAG1844990.1"/>
    </source>
</evidence>
<dbReference type="PANTHER" id="PTHR45988:SF90">
    <property type="entry name" value="ZINC FINGER PROTEIN ZAT10-LIKE"/>
    <property type="match status" value="1"/>
</dbReference>
<feature type="region of interest" description="Disordered" evidence="7">
    <location>
        <begin position="47"/>
        <end position="84"/>
    </location>
</feature>
<keyword evidence="1" id="KW-0479">Metal-binding</keyword>
<dbReference type="PANTHER" id="PTHR45988">
    <property type="entry name" value="C2H2 TYPE ZINC FINGER TRANSCRIPTION FACTOR FAMILY-RELATED"/>
    <property type="match status" value="1"/>
</dbReference>